<comment type="caution">
    <text evidence="3">The sequence shown here is derived from an EMBL/GenBank/DDBJ whole genome shotgun (WGS) entry which is preliminary data.</text>
</comment>
<evidence type="ECO:0000259" key="2">
    <source>
        <dbReference type="Pfam" id="PF13472"/>
    </source>
</evidence>
<dbReference type="PANTHER" id="PTHR43784">
    <property type="entry name" value="GDSL-LIKE LIPASE/ACYLHYDROLASE, PUTATIVE (AFU_ORTHOLOGUE AFUA_2G00820)-RELATED"/>
    <property type="match status" value="1"/>
</dbReference>
<dbReference type="OrthoDB" id="1828825at2"/>
<accession>A0A542DCS7</accession>
<feature type="chain" id="PRO_5038796159" evidence="1">
    <location>
        <begin position="23"/>
        <end position="430"/>
    </location>
</feature>
<gene>
    <name evidence="3" type="ORF">FB471_0531</name>
</gene>
<feature type="signal peptide" evidence="1">
    <location>
        <begin position="1"/>
        <end position="22"/>
    </location>
</feature>
<proteinExistence type="predicted"/>
<dbReference type="InterPro" id="IPR013830">
    <property type="entry name" value="SGNH_hydro"/>
</dbReference>
<dbReference type="Gene3D" id="3.40.50.1110">
    <property type="entry name" value="SGNH hydrolase"/>
    <property type="match status" value="1"/>
</dbReference>
<evidence type="ECO:0000313" key="3">
    <source>
        <dbReference type="EMBL" id="TQJ00880.1"/>
    </source>
</evidence>
<reference evidence="3 4" key="1">
    <citation type="submission" date="2019-06" db="EMBL/GenBank/DDBJ databases">
        <title>Sequencing the genomes of 1000 actinobacteria strains.</title>
        <authorList>
            <person name="Klenk H.-P."/>
        </authorList>
    </citation>
    <scope>NUCLEOTIDE SEQUENCE [LARGE SCALE GENOMIC DNA]</scope>
    <source>
        <strain evidence="3 4">DSM 45679</strain>
    </source>
</reference>
<name>A0A542DCS7_AMYCI</name>
<protein>
    <submittedName>
        <fullName evidence="3">Lysophospholipase L1-like esterase</fullName>
    </submittedName>
</protein>
<keyword evidence="4" id="KW-1185">Reference proteome</keyword>
<organism evidence="3 4">
    <name type="scientific">Amycolatopsis cihanbeyliensis</name>
    <dbReference type="NCBI Taxonomy" id="1128664"/>
    <lineage>
        <taxon>Bacteria</taxon>
        <taxon>Bacillati</taxon>
        <taxon>Actinomycetota</taxon>
        <taxon>Actinomycetes</taxon>
        <taxon>Pseudonocardiales</taxon>
        <taxon>Pseudonocardiaceae</taxon>
        <taxon>Amycolatopsis</taxon>
    </lineage>
</organism>
<evidence type="ECO:0000256" key="1">
    <source>
        <dbReference type="SAM" id="SignalP"/>
    </source>
</evidence>
<dbReference type="InterPro" id="IPR036514">
    <property type="entry name" value="SGNH_hydro_sf"/>
</dbReference>
<dbReference type="Pfam" id="PF13472">
    <property type="entry name" value="Lipase_GDSL_2"/>
    <property type="match status" value="1"/>
</dbReference>
<dbReference type="SUPFAM" id="SSF52266">
    <property type="entry name" value="SGNH hydrolase"/>
    <property type="match status" value="1"/>
</dbReference>
<dbReference type="Proteomes" id="UP000320876">
    <property type="component" value="Unassembled WGS sequence"/>
</dbReference>
<dbReference type="EMBL" id="VFML01000001">
    <property type="protein sequence ID" value="TQJ00880.1"/>
    <property type="molecule type" value="Genomic_DNA"/>
</dbReference>
<dbReference type="AlphaFoldDB" id="A0A542DCS7"/>
<dbReference type="PANTHER" id="PTHR43784:SF2">
    <property type="entry name" value="GDSL-LIKE LIPASE_ACYLHYDROLASE, PUTATIVE (AFU_ORTHOLOGUE AFUA_2G00820)-RELATED"/>
    <property type="match status" value="1"/>
</dbReference>
<feature type="domain" description="SGNH hydrolase-type esterase" evidence="2">
    <location>
        <begin position="215"/>
        <end position="407"/>
    </location>
</feature>
<dbReference type="CDD" id="cd01830">
    <property type="entry name" value="XynE_like"/>
    <property type="match status" value="1"/>
</dbReference>
<dbReference type="RefSeq" id="WP_141995759.1">
    <property type="nucleotide sequence ID" value="NZ_VFML01000001.1"/>
</dbReference>
<evidence type="ECO:0000313" key="4">
    <source>
        <dbReference type="Proteomes" id="UP000320876"/>
    </source>
</evidence>
<keyword evidence="1" id="KW-0732">Signal</keyword>
<dbReference type="InterPro" id="IPR053140">
    <property type="entry name" value="GDSL_Rv0518-like"/>
</dbReference>
<sequence>MRHGKRFLALLLGIFTAAGLLAGPGTAGARPESTSAPDWSGTWSASVMRAGGGLVPNWSLEGFENQTVRQVVRVSHGGAAVRIRLSNVYGHAPLTVTGATIARSAGGAAVRPDSLRHVTFGRSPSVVIPAGAEVASDLAPLRVEQLGSVTVTVYFAEPTGPATFHADARATSYRAAGDHRADHDGNAFSDTTRSWYYLSGVEVAGVPAPRDAVVAFGNSITGGTASTPDANNRYPDELAERLAAGGRPRPVLNAGISGNRVITDCVGEKALTRFARDALDQPRVGTVIVLQGINDIGFSEIEDFPCSPNPEVTSAELIAGHRELIHRARARGIEVIGATLLPYKGAFYYSERGERVRDELNRWIRTSGEYDAVVDLDRHLAAPADQDRLDPAYDSGDHLHPSDAGYHAMAEAVAPLVACPRPLDAAALTR</sequence>